<evidence type="ECO:0000313" key="1">
    <source>
        <dbReference type="EMBL" id="CAB4552132.1"/>
    </source>
</evidence>
<dbReference type="Gene3D" id="3.10.450.50">
    <property type="match status" value="1"/>
</dbReference>
<reference evidence="1" key="1">
    <citation type="submission" date="2020-05" db="EMBL/GenBank/DDBJ databases">
        <authorList>
            <person name="Chiriac C."/>
            <person name="Salcher M."/>
            <person name="Ghai R."/>
            <person name="Kavagutti S V."/>
        </authorList>
    </citation>
    <scope>NUCLEOTIDE SEQUENCE</scope>
</reference>
<dbReference type="InterPro" id="IPR032710">
    <property type="entry name" value="NTF2-like_dom_sf"/>
</dbReference>
<gene>
    <name evidence="1" type="ORF">UFOPK1421_01350</name>
</gene>
<protein>
    <submittedName>
        <fullName evidence="1">Unannotated protein</fullName>
    </submittedName>
</protein>
<dbReference type="EMBL" id="CAEZSL010000182">
    <property type="protein sequence ID" value="CAB4552132.1"/>
    <property type="molecule type" value="Genomic_DNA"/>
</dbReference>
<proteinExistence type="predicted"/>
<accession>A0A6J6CKV0</accession>
<sequence>MALTHEEKLDHQRRFAEATNTSRPDITMAMCVPGALVWHNFDDKSIPYENTGKTLTRMHAMIPDLRWETRSVVITSDGWIWQAAIMGTAPGGQLCAHSCMVVTLNDDGLITKLDEYLDPAQMAPLRG</sequence>
<dbReference type="AlphaFoldDB" id="A0A6J6CKV0"/>
<organism evidence="1">
    <name type="scientific">freshwater metagenome</name>
    <dbReference type="NCBI Taxonomy" id="449393"/>
    <lineage>
        <taxon>unclassified sequences</taxon>
        <taxon>metagenomes</taxon>
        <taxon>ecological metagenomes</taxon>
    </lineage>
</organism>
<dbReference type="SUPFAM" id="SSF54427">
    <property type="entry name" value="NTF2-like"/>
    <property type="match status" value="1"/>
</dbReference>
<name>A0A6J6CKV0_9ZZZZ</name>